<proteinExistence type="predicted"/>
<keyword evidence="1" id="KW-0282">Flagellum</keyword>
<organism evidence="1 2">
    <name type="scientific">Buchnera aphidicola</name>
    <name type="common">Hyadaphis tataricae</name>
    <dbReference type="NCBI Taxonomy" id="1241859"/>
    <lineage>
        <taxon>Bacteria</taxon>
        <taxon>Pseudomonadati</taxon>
        <taxon>Pseudomonadota</taxon>
        <taxon>Gammaproteobacteria</taxon>
        <taxon>Enterobacterales</taxon>
        <taxon>Erwiniaceae</taxon>
        <taxon>Buchnera</taxon>
    </lineage>
</organism>
<dbReference type="EMBL" id="CP034873">
    <property type="protein sequence ID" value="QCI21399.1"/>
    <property type="molecule type" value="Genomic_DNA"/>
</dbReference>
<dbReference type="RefSeq" id="WP_158356370.1">
    <property type="nucleotide sequence ID" value="NZ_CP034873.1"/>
</dbReference>
<keyword evidence="1" id="KW-0969">Cilium</keyword>
<dbReference type="Gene3D" id="1.10.287.1700">
    <property type="match status" value="1"/>
</dbReference>
<gene>
    <name evidence="1" type="ORF">D9V69_00370</name>
</gene>
<evidence type="ECO:0000313" key="1">
    <source>
        <dbReference type="EMBL" id="QCI21399.1"/>
    </source>
</evidence>
<dbReference type="InterPro" id="IPR053716">
    <property type="entry name" value="Flag_assembly_chemotaxis_eff"/>
</dbReference>
<dbReference type="Proteomes" id="UP000298773">
    <property type="component" value="Chromosome"/>
</dbReference>
<reference evidence="1 2" key="2">
    <citation type="submission" date="2019-05" db="EMBL/GenBank/DDBJ databases">
        <title>Genome evolution of the obligate endosymbiont Buchnera aphidicola.</title>
        <authorList>
            <person name="Moran N.A."/>
        </authorList>
    </citation>
    <scope>NUCLEOTIDE SEQUENCE [LARGE SCALE GENOMIC DNA]</scope>
    <source>
        <strain evidence="1 2">Hta</strain>
    </source>
</reference>
<reference evidence="1 2" key="1">
    <citation type="submission" date="2018-12" db="EMBL/GenBank/DDBJ databases">
        <authorList>
            <person name="Chong R.A."/>
        </authorList>
    </citation>
    <scope>NUCLEOTIDE SEQUENCE [LARGE SCALE GENOMIC DNA]</scope>
    <source>
        <strain evidence="1 2">Hta</strain>
    </source>
</reference>
<sequence>MKKNITFSLLEKIQKTQLRKTILNIKILHDKRMHDTKQLQVLNNYEQEYIKKIYKEIVFGICVHKWIHYNDFIILLRKIIQDNEIFLKKNDNILKKSILNWFKHENKRKIWHILNIKNKKKILKSKKIQARILNDNDIQLKFLKKG</sequence>
<evidence type="ECO:0000313" key="2">
    <source>
        <dbReference type="Proteomes" id="UP000298773"/>
    </source>
</evidence>
<accession>A0A4D6XZ68</accession>
<protein>
    <submittedName>
        <fullName evidence="1">Flagellar export protein FliJ</fullName>
    </submittedName>
</protein>
<name>A0A4D6XZ68_9GAMM</name>
<dbReference type="OrthoDB" id="6554218at2"/>
<dbReference type="AlphaFoldDB" id="A0A4D6XZ68"/>
<keyword evidence="1" id="KW-0966">Cell projection</keyword>